<dbReference type="InterPro" id="IPR038277">
    <property type="entry name" value="UreF_sf"/>
</dbReference>
<evidence type="ECO:0000313" key="4">
    <source>
        <dbReference type="EMBL" id="OWK40355.1"/>
    </source>
</evidence>
<proteinExistence type="inferred from homology"/>
<dbReference type="InterPro" id="IPR002639">
    <property type="entry name" value="UreF"/>
</dbReference>
<gene>
    <name evidence="3" type="primary">ureF</name>
    <name evidence="4" type="ORF">FRUB_05274</name>
</gene>
<dbReference type="OrthoDB" id="9798772at2"/>
<dbReference type="PANTHER" id="PTHR33620">
    <property type="entry name" value="UREASE ACCESSORY PROTEIN F"/>
    <property type="match status" value="1"/>
</dbReference>
<dbReference type="Pfam" id="PF01730">
    <property type="entry name" value="UreF"/>
    <property type="match status" value="1"/>
</dbReference>
<keyword evidence="1 3" id="KW-0996">Nickel insertion</keyword>
<comment type="similarity">
    <text evidence="3">Belongs to the UreF family.</text>
</comment>
<evidence type="ECO:0000256" key="3">
    <source>
        <dbReference type="HAMAP-Rule" id="MF_01385"/>
    </source>
</evidence>
<dbReference type="GO" id="GO:0005737">
    <property type="term" value="C:cytoplasm"/>
    <property type="evidence" value="ECO:0007669"/>
    <property type="project" value="UniProtKB-SubCell"/>
</dbReference>
<accession>A0A225DVM8</accession>
<comment type="caution">
    <text evidence="4">The sequence shown here is derived from an EMBL/GenBank/DDBJ whole genome shotgun (WGS) entry which is preliminary data.</text>
</comment>
<dbReference type="Gene3D" id="1.10.4190.10">
    <property type="entry name" value="Urease accessory protein UreF"/>
    <property type="match status" value="1"/>
</dbReference>
<comment type="subcellular location">
    <subcellularLocation>
        <location evidence="3">Cytoplasm</location>
    </subcellularLocation>
</comment>
<protein>
    <recommendedName>
        <fullName evidence="3">Urease accessory protein UreF</fullName>
    </recommendedName>
</protein>
<dbReference type="PIRSF" id="PIRSF009467">
    <property type="entry name" value="Ureas_acces_UreF"/>
    <property type="match status" value="1"/>
</dbReference>
<sequence length="227" mass="23669">MNLRLLQLADSALPVGGYTHSWGLEAALARGRVRDIDSMERWTRNWLRHALGPLDGVVVGAACRAAAAGDQAALADCNELMDASLAPLSLRTASREMGLHLLQLGETWAWSTAGVGDLSDLGHLGAGGVWHHPVAFGVLGHLAGAAAEDAIAAFLHQAVSGMIGAGARAVPVSHTHGQQLLAYLHADVAAAAAEAAARPLAAAGASSPYYEVLCDEQPRLYCRLFRS</sequence>
<evidence type="ECO:0000256" key="1">
    <source>
        <dbReference type="ARBA" id="ARBA00022988"/>
    </source>
</evidence>
<keyword evidence="2 3" id="KW-0143">Chaperone</keyword>
<dbReference type="PANTHER" id="PTHR33620:SF1">
    <property type="entry name" value="UREASE ACCESSORY PROTEIN F"/>
    <property type="match status" value="1"/>
</dbReference>
<dbReference type="Proteomes" id="UP000214646">
    <property type="component" value="Unassembled WGS sequence"/>
</dbReference>
<comment type="subunit">
    <text evidence="3">UreD, UreF and UreG form a complex that acts as a GTP-hydrolysis-dependent molecular chaperone, activating the urease apoprotein by helping to assemble the nickel containing metallocenter of UreC. The UreE protein probably delivers the nickel.</text>
</comment>
<dbReference type="AlphaFoldDB" id="A0A225DVM8"/>
<evidence type="ECO:0000256" key="2">
    <source>
        <dbReference type="ARBA" id="ARBA00023186"/>
    </source>
</evidence>
<dbReference type="RefSeq" id="WP_088256284.1">
    <property type="nucleotide sequence ID" value="NZ_NIDE01000008.1"/>
</dbReference>
<dbReference type="GO" id="GO:0016151">
    <property type="term" value="F:nickel cation binding"/>
    <property type="evidence" value="ECO:0007669"/>
    <property type="project" value="UniProtKB-UniRule"/>
</dbReference>
<keyword evidence="5" id="KW-1185">Reference proteome</keyword>
<organism evidence="4 5">
    <name type="scientific">Fimbriiglobus ruber</name>
    <dbReference type="NCBI Taxonomy" id="1908690"/>
    <lineage>
        <taxon>Bacteria</taxon>
        <taxon>Pseudomonadati</taxon>
        <taxon>Planctomycetota</taxon>
        <taxon>Planctomycetia</taxon>
        <taxon>Gemmatales</taxon>
        <taxon>Gemmataceae</taxon>
        <taxon>Fimbriiglobus</taxon>
    </lineage>
</organism>
<comment type="function">
    <text evidence="3">Required for maturation of urease via the functional incorporation of the urease nickel metallocenter.</text>
</comment>
<reference evidence="5" key="1">
    <citation type="submission" date="2017-06" db="EMBL/GenBank/DDBJ databases">
        <title>Genome analysis of Fimbriiglobus ruber SP5, the first member of the order Planctomycetales with confirmed chitinolytic capability.</title>
        <authorList>
            <person name="Ravin N.V."/>
            <person name="Rakitin A.L."/>
            <person name="Ivanova A.A."/>
            <person name="Beletsky A.V."/>
            <person name="Kulichevskaya I.S."/>
            <person name="Mardanov A.V."/>
            <person name="Dedysh S.N."/>
        </authorList>
    </citation>
    <scope>NUCLEOTIDE SEQUENCE [LARGE SCALE GENOMIC DNA]</scope>
    <source>
        <strain evidence="5">SP5</strain>
    </source>
</reference>
<name>A0A225DVM8_9BACT</name>
<dbReference type="HAMAP" id="MF_01385">
    <property type="entry name" value="UreF"/>
    <property type="match status" value="1"/>
</dbReference>
<dbReference type="EMBL" id="NIDE01000008">
    <property type="protein sequence ID" value="OWK40355.1"/>
    <property type="molecule type" value="Genomic_DNA"/>
</dbReference>
<evidence type="ECO:0000313" key="5">
    <source>
        <dbReference type="Proteomes" id="UP000214646"/>
    </source>
</evidence>
<keyword evidence="3" id="KW-0963">Cytoplasm</keyword>